<keyword evidence="2" id="KW-1185">Reference proteome</keyword>
<reference evidence="1" key="1">
    <citation type="submission" date="2022-08" db="EMBL/GenBank/DDBJ databases">
        <title>Genome Sequence of Lecanicillium fungicola.</title>
        <authorList>
            <person name="Buettner E."/>
        </authorList>
    </citation>
    <scope>NUCLEOTIDE SEQUENCE</scope>
    <source>
        <strain evidence="1">Babe33</strain>
    </source>
</reference>
<protein>
    <submittedName>
        <fullName evidence="1">Uncharacterized protein</fullName>
    </submittedName>
</protein>
<dbReference type="Proteomes" id="UP001143910">
    <property type="component" value="Unassembled WGS sequence"/>
</dbReference>
<name>A0ACC1MG74_9HYPO</name>
<evidence type="ECO:0000313" key="1">
    <source>
        <dbReference type="EMBL" id="KAJ2965528.1"/>
    </source>
</evidence>
<evidence type="ECO:0000313" key="2">
    <source>
        <dbReference type="Proteomes" id="UP001143910"/>
    </source>
</evidence>
<comment type="caution">
    <text evidence="1">The sequence shown here is derived from an EMBL/GenBank/DDBJ whole genome shotgun (WGS) entry which is preliminary data.</text>
</comment>
<gene>
    <name evidence="1" type="ORF">NQ176_g10573</name>
</gene>
<proteinExistence type="predicted"/>
<organism evidence="1 2">
    <name type="scientific">Zarea fungicola</name>
    <dbReference type="NCBI Taxonomy" id="93591"/>
    <lineage>
        <taxon>Eukaryota</taxon>
        <taxon>Fungi</taxon>
        <taxon>Dikarya</taxon>
        <taxon>Ascomycota</taxon>
        <taxon>Pezizomycotina</taxon>
        <taxon>Sordariomycetes</taxon>
        <taxon>Hypocreomycetidae</taxon>
        <taxon>Hypocreales</taxon>
        <taxon>Cordycipitaceae</taxon>
        <taxon>Zarea</taxon>
    </lineage>
</organism>
<accession>A0ACC1MG74</accession>
<dbReference type="EMBL" id="JANJQO010002951">
    <property type="protein sequence ID" value="KAJ2965528.1"/>
    <property type="molecule type" value="Genomic_DNA"/>
</dbReference>
<sequence>MNSQEQLPLQNSGSAIYSPFLLRCIYNLWVLWISNSYSWCCPTNSVLLPFFRSSMGPRHLDLGVGTGYYPAASIKDGAQCTELTLLDMNLNSLQAAKRRVLAAAGQDKVRVRTVLASATETLPFSSGEKFDSVSMFYLLHCLSGPPEDKTRVFDVVRAHVAADGVAVGATILGEDVSINWFARRLMQTYNGDAKIFDNWRDSQNIFHDGLCRNFEDVDSWVVGQVMLFRARRPRQARLSSC</sequence>